<proteinExistence type="predicted"/>
<accession>A0A7J0EN26</accession>
<keyword evidence="3" id="KW-1185">Reference proteome</keyword>
<feature type="coiled-coil region" evidence="1">
    <location>
        <begin position="223"/>
        <end position="281"/>
    </location>
</feature>
<feature type="coiled-coil region" evidence="1">
    <location>
        <begin position="851"/>
        <end position="920"/>
    </location>
</feature>
<organism evidence="2 3">
    <name type="scientific">Actinidia rufa</name>
    <dbReference type="NCBI Taxonomy" id="165716"/>
    <lineage>
        <taxon>Eukaryota</taxon>
        <taxon>Viridiplantae</taxon>
        <taxon>Streptophyta</taxon>
        <taxon>Embryophyta</taxon>
        <taxon>Tracheophyta</taxon>
        <taxon>Spermatophyta</taxon>
        <taxon>Magnoliopsida</taxon>
        <taxon>eudicotyledons</taxon>
        <taxon>Gunneridae</taxon>
        <taxon>Pentapetalae</taxon>
        <taxon>asterids</taxon>
        <taxon>Ericales</taxon>
        <taxon>Actinidiaceae</taxon>
        <taxon>Actinidia</taxon>
    </lineage>
</organism>
<reference evidence="2 3" key="1">
    <citation type="submission" date="2019-07" db="EMBL/GenBank/DDBJ databases">
        <title>De Novo Assembly of kiwifruit Actinidia rufa.</title>
        <authorList>
            <person name="Sugita-Konishi S."/>
            <person name="Sato K."/>
            <person name="Mori E."/>
            <person name="Abe Y."/>
            <person name="Kisaki G."/>
            <person name="Hamano K."/>
            <person name="Suezawa K."/>
            <person name="Otani M."/>
            <person name="Fukuda T."/>
            <person name="Manabe T."/>
            <person name="Gomi K."/>
            <person name="Tabuchi M."/>
            <person name="Akimitsu K."/>
            <person name="Kataoka I."/>
        </authorList>
    </citation>
    <scope>NUCLEOTIDE SEQUENCE [LARGE SCALE GENOMIC DNA]</scope>
    <source>
        <strain evidence="3">cv. Fuchu</strain>
    </source>
</reference>
<gene>
    <name evidence="2" type="ORF">Acr_05g0013510</name>
</gene>
<dbReference type="Proteomes" id="UP000585474">
    <property type="component" value="Unassembled WGS sequence"/>
</dbReference>
<feature type="coiled-coil region" evidence="1">
    <location>
        <begin position="580"/>
        <end position="628"/>
    </location>
</feature>
<feature type="coiled-coil region" evidence="1">
    <location>
        <begin position="793"/>
        <end position="822"/>
    </location>
</feature>
<evidence type="ECO:0000313" key="3">
    <source>
        <dbReference type="Proteomes" id="UP000585474"/>
    </source>
</evidence>
<evidence type="ECO:0000256" key="1">
    <source>
        <dbReference type="SAM" id="Coils"/>
    </source>
</evidence>
<dbReference type="OrthoDB" id="685795at2759"/>
<dbReference type="PANTHER" id="PTHR45287">
    <property type="entry name" value="OS03G0691500 PROTEIN"/>
    <property type="match status" value="1"/>
</dbReference>
<name>A0A7J0EN26_9ERIC</name>
<sequence>MERVCVELDEAKAEIEKLRAEHKAKVELYEVSTTKQMYEELKASMKEKEAIIKNLGSLNDKLRGNCNEKMRKWEEEKQELLVALDEANSKNMDQEQNFVHRDDMLDKQEEENRKVEDQLKWKKEQFKHLEEAYEKLRNQLQACTKEWEREKSTLFDEISTLQSNLDSQTRISEDLQSRLRMCNQALAHEESRKEVSGSSAILQNLRDVLGTKEMIHKEMKYQLGRLEQENQELRFSVKELQEAQIQEAGNSSSLSKLRNKLKGLEQIHRDCSKNLRAIEAEWTAKFDKMAGDLSDCRSELEGKDRDINKLKMKLGDYRSLIMHLELQDEEKSLTLLVLKLVISEAQLKLADEIANMNRRTCEREAEVSLLRKQLEMKRAALAQKSIAEDHEQQLRLQDELERHEEMLKESWESQLHLEEKGLQMEIDLVKVRDALNRANDELAEKFCERNELEFELQIWRSTAERLKANLEENHQLRKQVEELQDEEKSLMLLVLKSVISEAQLKLADEIADMDRRTCEREAEVSLLRKQLEMKHAALVKAQKSIAEDHEQQLRLQDELERHKEMLKESWESQLRLKEKALQMEIDLVKVRDALNRANDELAEKFCERNELEFELQIWRSIAERLKANLEENHQLRKQVEVSLLADVEVEVTLKQEKDSLGRAVEEKDRRIDDLESRIVSLDRKLNAREREKEKEKISSDHQREVECLEQECVRRELEGAILAHIDAERIYEHERENFHSLVEQRNQRIDDIHQLLGSLEEKFKSSTTSFSLQLAEKEAEVNLLHKAWEKIAADEVLKEIEIQEQRLVIEELEDDFQKLRDETGRRRPRLICSTKLGRRLQQDEVLKEIEIQEQRLVIEELEDDFRNLEMKLESLQKTFSRSKDESEKMVSDLRTSNTVIDKLESEKRTLVEDVKKLSSDRESLLDFIGNMSERICEFSIEDMQLMGVWERIQRKLKGDDELFKPSKENMNIHPTSTTKRVEATLDERSPLRALNN</sequence>
<evidence type="ECO:0000313" key="2">
    <source>
        <dbReference type="EMBL" id="GFY87712.1"/>
    </source>
</evidence>
<feature type="coiled-coil region" evidence="1">
    <location>
        <begin position="1"/>
        <end position="146"/>
    </location>
</feature>
<keyword evidence="1" id="KW-0175">Coiled coil</keyword>
<feature type="coiled-coil region" evidence="1">
    <location>
        <begin position="657"/>
        <end position="711"/>
    </location>
</feature>
<dbReference type="EMBL" id="BJWL01000005">
    <property type="protein sequence ID" value="GFY87712.1"/>
    <property type="molecule type" value="Genomic_DNA"/>
</dbReference>
<dbReference type="AlphaFoldDB" id="A0A7J0EN26"/>
<comment type="caution">
    <text evidence="2">The sequence shown here is derived from an EMBL/GenBank/DDBJ whole genome shotgun (WGS) entry which is preliminary data.</text>
</comment>
<protein>
    <submittedName>
        <fullName evidence="2">Transcription factor bHLH131-like protein</fullName>
    </submittedName>
</protein>
<dbReference type="InterPro" id="IPR040262">
    <property type="entry name" value="At4g38062-like"/>
</dbReference>
<dbReference type="PANTHER" id="PTHR45287:SF4">
    <property type="entry name" value="OS03G0691500 PROTEIN"/>
    <property type="match status" value="1"/>
</dbReference>
<feature type="coiled-coil region" evidence="1">
    <location>
        <begin position="435"/>
        <end position="493"/>
    </location>
</feature>